<dbReference type="EMBL" id="FNTH01000001">
    <property type="protein sequence ID" value="SEC86607.1"/>
    <property type="molecule type" value="Genomic_DNA"/>
</dbReference>
<dbReference type="GO" id="GO:0016811">
    <property type="term" value="F:hydrolase activity, acting on carbon-nitrogen (but not peptide) bonds, in linear amides"/>
    <property type="evidence" value="ECO:0007669"/>
    <property type="project" value="InterPro"/>
</dbReference>
<accession>A0A1H4VZV5</accession>
<dbReference type="Gene3D" id="2.60.120.580">
    <property type="entry name" value="Acetamidase/Formamidase-like domains"/>
    <property type="match status" value="2"/>
</dbReference>
<dbReference type="AlphaFoldDB" id="A0A1H4VZV5"/>
<feature type="region of interest" description="Disordered" evidence="1">
    <location>
        <begin position="240"/>
        <end position="261"/>
    </location>
</feature>
<dbReference type="InterPro" id="IPR004304">
    <property type="entry name" value="FmdA_AmdA"/>
</dbReference>
<dbReference type="OrthoDB" id="8214977at2"/>
<gene>
    <name evidence="2" type="ORF">SAMN05444164_2957</name>
</gene>
<reference evidence="2 3" key="1">
    <citation type="submission" date="2016-10" db="EMBL/GenBank/DDBJ databases">
        <authorList>
            <person name="de Groot N.N."/>
        </authorList>
    </citation>
    <scope>NUCLEOTIDE SEQUENCE [LARGE SCALE GENOMIC DNA]</scope>
    <source>
        <strain evidence="2 3">MT12</strain>
    </source>
</reference>
<dbReference type="Proteomes" id="UP000198992">
    <property type="component" value="Unassembled WGS sequence"/>
</dbReference>
<dbReference type="PANTHER" id="PTHR31891:SF1">
    <property type="entry name" value="FORMAMIDASE C869.04-RELATED"/>
    <property type="match status" value="1"/>
</dbReference>
<dbReference type="Pfam" id="PF03069">
    <property type="entry name" value="FmdA_AmdA"/>
    <property type="match status" value="2"/>
</dbReference>
<evidence type="ECO:0000313" key="2">
    <source>
        <dbReference type="EMBL" id="SEC86607.1"/>
    </source>
</evidence>
<organism evidence="2 3">
    <name type="scientific">Bradyrhizobium erythrophlei</name>
    <dbReference type="NCBI Taxonomy" id="1437360"/>
    <lineage>
        <taxon>Bacteria</taxon>
        <taxon>Pseudomonadati</taxon>
        <taxon>Pseudomonadota</taxon>
        <taxon>Alphaproteobacteria</taxon>
        <taxon>Hyphomicrobiales</taxon>
        <taxon>Nitrobacteraceae</taxon>
        <taxon>Bradyrhizobium</taxon>
    </lineage>
</organism>
<dbReference type="PANTHER" id="PTHR31891">
    <property type="entry name" value="FORMAMIDASE C869.04-RELATED"/>
    <property type="match status" value="1"/>
</dbReference>
<proteinExistence type="predicted"/>
<protein>
    <submittedName>
        <fullName evidence="2">Acetamidase/formamidase</fullName>
    </submittedName>
</protein>
<evidence type="ECO:0000313" key="3">
    <source>
        <dbReference type="Proteomes" id="UP000198992"/>
    </source>
</evidence>
<dbReference type="RefSeq" id="WP_092116315.1">
    <property type="nucleotide sequence ID" value="NZ_FNTH01000001.1"/>
</dbReference>
<sequence>MEHYLTSTPDHLHWELWDGRLSPVIRIASGDRVTIETLSAEPDEAFDLVSDLVEPLGCSDIPASHGAAPRLLTGPIHIEGAEPGDVLEVRVLDVRLRSDWGWNMRAPTSAARETSLDFCCRHVPLDRTRNIARLPWGRELRLSPCFGNFGVAPPANWDPRKPNEANGFSGRIDNRDLGAGCTAYFPVFVTGALFSAGHGHALLDDGAAHLSAIETALAGTFEFHIRRNLHLATPRVETASASDSSSMINAHAPQGRSQRTN</sequence>
<dbReference type="SUPFAM" id="SSF141130">
    <property type="entry name" value="Acetamidase/Formamidase-like"/>
    <property type="match status" value="1"/>
</dbReference>
<evidence type="ECO:0000256" key="1">
    <source>
        <dbReference type="SAM" id="MobiDB-lite"/>
    </source>
</evidence>
<name>A0A1H4VZV5_9BRAD</name>